<dbReference type="GO" id="GO:0003677">
    <property type="term" value="F:DNA binding"/>
    <property type="evidence" value="ECO:0007669"/>
    <property type="project" value="UniProtKB-KW"/>
</dbReference>
<sequence>MKTEPIRIQVVDDHPLIRDGLSALIRQCEDMRLVAEAADGKRAVELFREHRPDVTLMDLGLPVMDGMSALRAIRREFPDARILVLTLRQGDEDVHQAIQAGARGYLLKGATGPEILDAIRAVHRGLRHVAPEAAAMLVERVGDSPLTERERQTLEAMARGRSNKQIAQELSITEATVKAHVTQILSKLGVDDRTQAVTRALRRGLIHLD</sequence>
<dbReference type="SMART" id="SM00448">
    <property type="entry name" value="REC"/>
    <property type="match status" value="1"/>
</dbReference>
<dbReference type="OrthoDB" id="9780312at2"/>
<dbReference type="SMART" id="SM00421">
    <property type="entry name" value="HTH_LUXR"/>
    <property type="match status" value="1"/>
</dbReference>
<dbReference type="Pfam" id="PF00072">
    <property type="entry name" value="Response_reg"/>
    <property type="match status" value="1"/>
</dbReference>
<dbReference type="Proteomes" id="UP000032702">
    <property type="component" value="Unassembled WGS sequence"/>
</dbReference>
<feature type="modified residue" description="4-aspartylphosphate" evidence="3">
    <location>
        <position position="58"/>
    </location>
</feature>
<evidence type="ECO:0000259" key="5">
    <source>
        <dbReference type="PROSITE" id="PS50110"/>
    </source>
</evidence>
<feature type="domain" description="HTH luxR-type" evidence="4">
    <location>
        <begin position="139"/>
        <end position="204"/>
    </location>
</feature>
<protein>
    <submittedName>
        <fullName evidence="6">Two-component response regulator</fullName>
    </submittedName>
</protein>
<dbReference type="Pfam" id="PF00196">
    <property type="entry name" value="GerE"/>
    <property type="match status" value="1"/>
</dbReference>
<keyword evidence="2" id="KW-0238">DNA-binding</keyword>
<dbReference type="SUPFAM" id="SSF52172">
    <property type="entry name" value="CheY-like"/>
    <property type="match status" value="1"/>
</dbReference>
<dbReference type="PANTHER" id="PTHR43214">
    <property type="entry name" value="TWO-COMPONENT RESPONSE REGULATOR"/>
    <property type="match status" value="1"/>
</dbReference>
<dbReference type="Gene3D" id="3.40.50.2300">
    <property type="match status" value="1"/>
</dbReference>
<dbReference type="RefSeq" id="WP_002609504.1">
    <property type="nucleotide sequence ID" value="NC_014623.1"/>
</dbReference>
<dbReference type="InterPro" id="IPR001789">
    <property type="entry name" value="Sig_transdc_resp-reg_receiver"/>
</dbReference>
<dbReference type="CDD" id="cd06170">
    <property type="entry name" value="LuxR_C_like"/>
    <property type="match status" value="1"/>
</dbReference>
<dbReference type="PROSITE" id="PS50043">
    <property type="entry name" value="HTH_LUXR_2"/>
    <property type="match status" value="1"/>
</dbReference>
<dbReference type="EMBL" id="AAMD01000002">
    <property type="protein sequence ID" value="EAU69864.1"/>
    <property type="molecule type" value="Genomic_DNA"/>
</dbReference>
<evidence type="ECO:0000313" key="7">
    <source>
        <dbReference type="Proteomes" id="UP000032702"/>
    </source>
</evidence>
<accession>Q09DQ6</accession>
<dbReference type="AlphaFoldDB" id="Q09DQ6"/>
<proteinExistence type="predicted"/>
<comment type="caution">
    <text evidence="6">The sequence shown here is derived from an EMBL/GenBank/DDBJ whole genome shotgun (WGS) entry which is preliminary data.</text>
</comment>
<keyword evidence="1 3" id="KW-0597">Phosphoprotein</keyword>
<dbReference type="GO" id="GO:0000160">
    <property type="term" value="P:phosphorelay signal transduction system"/>
    <property type="evidence" value="ECO:0007669"/>
    <property type="project" value="InterPro"/>
</dbReference>
<feature type="domain" description="Response regulatory" evidence="5">
    <location>
        <begin position="7"/>
        <end position="123"/>
    </location>
</feature>
<reference evidence="6 7" key="1">
    <citation type="submission" date="2006-04" db="EMBL/GenBank/DDBJ databases">
        <authorList>
            <person name="Nierman W.C."/>
        </authorList>
    </citation>
    <scope>NUCLEOTIDE SEQUENCE [LARGE SCALE GENOMIC DNA]</scope>
    <source>
        <strain evidence="6 7">DW4/3-1</strain>
    </source>
</reference>
<evidence type="ECO:0000256" key="1">
    <source>
        <dbReference type="ARBA" id="ARBA00022553"/>
    </source>
</evidence>
<evidence type="ECO:0000256" key="2">
    <source>
        <dbReference type="ARBA" id="ARBA00023125"/>
    </source>
</evidence>
<evidence type="ECO:0000256" key="3">
    <source>
        <dbReference type="PROSITE-ProRule" id="PRU00169"/>
    </source>
</evidence>
<dbReference type="SUPFAM" id="SSF46894">
    <property type="entry name" value="C-terminal effector domain of the bipartite response regulators"/>
    <property type="match status" value="1"/>
</dbReference>
<dbReference type="InterPro" id="IPR039420">
    <property type="entry name" value="WalR-like"/>
</dbReference>
<dbReference type="GO" id="GO:0006355">
    <property type="term" value="P:regulation of DNA-templated transcription"/>
    <property type="evidence" value="ECO:0007669"/>
    <property type="project" value="InterPro"/>
</dbReference>
<evidence type="ECO:0000259" key="4">
    <source>
        <dbReference type="PROSITE" id="PS50043"/>
    </source>
</evidence>
<dbReference type="PROSITE" id="PS50110">
    <property type="entry name" value="RESPONSE_REGULATORY"/>
    <property type="match status" value="1"/>
</dbReference>
<gene>
    <name evidence="6" type="ORF">STIAU_5619</name>
</gene>
<organism evidence="6 7">
    <name type="scientific">Stigmatella aurantiaca (strain DW4/3-1)</name>
    <dbReference type="NCBI Taxonomy" id="378806"/>
    <lineage>
        <taxon>Bacteria</taxon>
        <taxon>Pseudomonadati</taxon>
        <taxon>Myxococcota</taxon>
        <taxon>Myxococcia</taxon>
        <taxon>Myxococcales</taxon>
        <taxon>Cystobacterineae</taxon>
        <taxon>Archangiaceae</taxon>
        <taxon>Stigmatella</taxon>
    </lineage>
</organism>
<dbReference type="PANTHER" id="PTHR43214:SF43">
    <property type="entry name" value="TWO-COMPONENT RESPONSE REGULATOR"/>
    <property type="match status" value="1"/>
</dbReference>
<dbReference type="InterPro" id="IPR000792">
    <property type="entry name" value="Tscrpt_reg_LuxR_C"/>
</dbReference>
<evidence type="ECO:0000313" key="6">
    <source>
        <dbReference type="EMBL" id="EAU69864.1"/>
    </source>
</evidence>
<name>Q09DQ6_STIAD</name>
<dbReference type="CDD" id="cd17535">
    <property type="entry name" value="REC_NarL-like"/>
    <property type="match status" value="1"/>
</dbReference>
<dbReference type="PRINTS" id="PR00038">
    <property type="entry name" value="HTHLUXR"/>
</dbReference>
<dbReference type="InterPro" id="IPR011006">
    <property type="entry name" value="CheY-like_superfamily"/>
</dbReference>
<dbReference type="InterPro" id="IPR016032">
    <property type="entry name" value="Sig_transdc_resp-reg_C-effctor"/>
</dbReference>
<dbReference type="InterPro" id="IPR058245">
    <property type="entry name" value="NreC/VraR/RcsB-like_REC"/>
</dbReference>